<evidence type="ECO:0000313" key="2">
    <source>
        <dbReference type="EMBL" id="CAI9282191.1"/>
    </source>
</evidence>
<dbReference type="EMBL" id="OX465080">
    <property type="protein sequence ID" value="CAI9282191.1"/>
    <property type="molecule type" value="Genomic_DNA"/>
</dbReference>
<name>A0AA36E411_LACSI</name>
<feature type="region of interest" description="Disordered" evidence="1">
    <location>
        <begin position="1"/>
        <end position="72"/>
    </location>
</feature>
<evidence type="ECO:0008006" key="4">
    <source>
        <dbReference type="Google" id="ProtNLM"/>
    </source>
</evidence>
<reference evidence="2" key="1">
    <citation type="submission" date="2023-04" db="EMBL/GenBank/DDBJ databases">
        <authorList>
            <person name="Vijverberg K."/>
            <person name="Xiong W."/>
            <person name="Schranz E."/>
        </authorList>
    </citation>
    <scope>NUCLEOTIDE SEQUENCE</scope>
</reference>
<gene>
    <name evidence="2" type="ORF">LSALG_LOCUS21841</name>
</gene>
<dbReference type="AlphaFoldDB" id="A0AA36E411"/>
<dbReference type="Proteomes" id="UP001177003">
    <property type="component" value="Chromosome 4"/>
</dbReference>
<dbReference type="PANTHER" id="PTHR47718:SF12">
    <property type="entry name" value="PROTEIN FAR1-RELATED SEQUENCE"/>
    <property type="match status" value="1"/>
</dbReference>
<feature type="compositionally biased region" description="Acidic residues" evidence="1">
    <location>
        <begin position="8"/>
        <end position="17"/>
    </location>
</feature>
<protein>
    <recommendedName>
        <fullName evidence="4">FAR1 domain-containing protein</fullName>
    </recommendedName>
</protein>
<keyword evidence="3" id="KW-1185">Reference proteome</keyword>
<feature type="compositionally biased region" description="Polar residues" evidence="1">
    <location>
        <begin position="41"/>
        <end position="57"/>
    </location>
</feature>
<accession>A0AA36E411</accession>
<organism evidence="2 3">
    <name type="scientific">Lactuca saligna</name>
    <name type="common">Willowleaf lettuce</name>
    <dbReference type="NCBI Taxonomy" id="75948"/>
    <lineage>
        <taxon>Eukaryota</taxon>
        <taxon>Viridiplantae</taxon>
        <taxon>Streptophyta</taxon>
        <taxon>Embryophyta</taxon>
        <taxon>Tracheophyta</taxon>
        <taxon>Spermatophyta</taxon>
        <taxon>Magnoliopsida</taxon>
        <taxon>eudicotyledons</taxon>
        <taxon>Gunneridae</taxon>
        <taxon>Pentapetalae</taxon>
        <taxon>asterids</taxon>
        <taxon>campanulids</taxon>
        <taxon>Asterales</taxon>
        <taxon>Asteraceae</taxon>
        <taxon>Cichorioideae</taxon>
        <taxon>Cichorieae</taxon>
        <taxon>Lactucinae</taxon>
        <taxon>Lactuca</taxon>
    </lineage>
</organism>
<sequence>MSDYFDYSSDDTEDDDQYGDKAFENNQYDEDDFYHSDDQYSGRNQLSDYVSEGTNQTDSEEESFNSNVVDSPGGRTELWKPIVPKEFMPDVDATYQSLEEAVEMYKLYANKAGFGVRLNTVMRFGDKTIKKRYLVCNKMGKIPNISTNTLDPEVLADFLKNIDFRKRFTKLVSNVYIEPEVFESWWKLLMRKFKLQDKRWFKDMYRD</sequence>
<evidence type="ECO:0000256" key="1">
    <source>
        <dbReference type="SAM" id="MobiDB-lite"/>
    </source>
</evidence>
<dbReference type="PANTHER" id="PTHR47718">
    <property type="entry name" value="OS01G0519700 PROTEIN"/>
    <property type="match status" value="1"/>
</dbReference>
<proteinExistence type="predicted"/>
<evidence type="ECO:0000313" key="3">
    <source>
        <dbReference type="Proteomes" id="UP001177003"/>
    </source>
</evidence>